<name>A0A4U1IV71_9BACT</name>
<evidence type="ECO:0000313" key="2">
    <source>
        <dbReference type="Proteomes" id="UP000309215"/>
    </source>
</evidence>
<dbReference type="Proteomes" id="UP000309215">
    <property type="component" value="Unassembled WGS sequence"/>
</dbReference>
<protein>
    <submittedName>
        <fullName evidence="1">Uncharacterized protein</fullName>
    </submittedName>
</protein>
<organism evidence="1 2">
    <name type="scientific">Polyangium fumosum</name>
    <dbReference type="NCBI Taxonomy" id="889272"/>
    <lineage>
        <taxon>Bacteria</taxon>
        <taxon>Pseudomonadati</taxon>
        <taxon>Myxococcota</taxon>
        <taxon>Polyangia</taxon>
        <taxon>Polyangiales</taxon>
        <taxon>Polyangiaceae</taxon>
        <taxon>Polyangium</taxon>
    </lineage>
</organism>
<reference evidence="1 2" key="1">
    <citation type="submission" date="2019-04" db="EMBL/GenBank/DDBJ databases">
        <authorList>
            <person name="Li Y."/>
            <person name="Wang J."/>
        </authorList>
    </citation>
    <scope>NUCLEOTIDE SEQUENCE [LARGE SCALE GENOMIC DNA]</scope>
    <source>
        <strain evidence="1 2">DSM 14668</strain>
    </source>
</reference>
<dbReference type="EMBL" id="SSMQ01000071">
    <property type="protein sequence ID" value="TKC98249.1"/>
    <property type="molecule type" value="Genomic_DNA"/>
</dbReference>
<sequence>MSGPQRSFSAERIGAWAYANGFTWSPFPGESWFRPWEPHDNIAPPGQYLHAVTRHTPHGPYVLVEPWYATDLDTEPLERTVFAYATHPRLVRRAAMRVGEHFVTRVAYLESAPPPKVEIGDKLWDEHVTTFAVSPAEAAAAFPSRLRSMLASWGFQGHLEMRPGGLVMFMAGLRPVPEHYQRLLGATREVLHAAVG</sequence>
<dbReference type="OrthoDB" id="5504816at2"/>
<comment type="caution">
    <text evidence="1">The sequence shown here is derived from an EMBL/GenBank/DDBJ whole genome shotgun (WGS) entry which is preliminary data.</text>
</comment>
<keyword evidence="2" id="KW-1185">Reference proteome</keyword>
<dbReference type="AlphaFoldDB" id="A0A4U1IV71"/>
<proteinExistence type="predicted"/>
<evidence type="ECO:0000313" key="1">
    <source>
        <dbReference type="EMBL" id="TKC98249.1"/>
    </source>
</evidence>
<gene>
    <name evidence="1" type="ORF">E8A74_42005</name>
</gene>
<accession>A0A4U1IV71</accession>
<dbReference type="RefSeq" id="WP_136934768.1">
    <property type="nucleotide sequence ID" value="NZ_SSMQ01000071.1"/>
</dbReference>